<organism evidence="4">
    <name type="scientific">Melampsora larici-populina (strain 98AG31 / pathotype 3-4-7)</name>
    <name type="common">Poplar leaf rust fungus</name>
    <dbReference type="NCBI Taxonomy" id="747676"/>
    <lineage>
        <taxon>Eukaryota</taxon>
        <taxon>Fungi</taxon>
        <taxon>Dikarya</taxon>
        <taxon>Basidiomycota</taxon>
        <taxon>Pucciniomycotina</taxon>
        <taxon>Pucciniomycetes</taxon>
        <taxon>Pucciniales</taxon>
        <taxon>Melampsoraceae</taxon>
        <taxon>Melampsora</taxon>
    </lineage>
</organism>
<proteinExistence type="predicted"/>
<evidence type="ECO:0000256" key="2">
    <source>
        <dbReference type="SAM" id="MobiDB-lite"/>
    </source>
</evidence>
<gene>
    <name evidence="3" type="ORF">MELLADRAFT_103127</name>
</gene>
<feature type="compositionally biased region" description="Basic and acidic residues" evidence="2">
    <location>
        <begin position="277"/>
        <end position="286"/>
    </location>
</feature>
<keyword evidence="1" id="KW-0175">Coiled coil</keyword>
<dbReference type="InParanoid" id="F4RAM7"/>
<feature type="compositionally biased region" description="Polar residues" evidence="2">
    <location>
        <begin position="295"/>
        <end position="304"/>
    </location>
</feature>
<accession>F4RAM7</accession>
<dbReference type="VEuPathDB" id="FungiDB:MELLADRAFT_103127"/>
<sequence>MAACDCSNCKPDDAEALWLAQPCLTNANFQAALDMDELQLLNLIATLPNTPLPPVVDLPHVAMLCGPDDPILECPILERLVTRLERAFAAFWHTRYTQPCHLGPDDYFGRDLAWDLAKNVDLLREPHDFGVVLASEAIKGQYNCLFAALTEWKDNDSATVAISQAAARRKAVSRPPTKPVQSVEGALLSKRRADAEKLATKEARLLERQQLALDKANEKAANLARKLEEKAQAEEARAALKAQVALEKAHLRAQQKEAQASATSDKRRKRSGGSQADPDRANKRVSQDIPHFDSPTLTTRQQHPSEIGIFDPRLGVTGVNFEQLHEFSELGHGITIMSATIAMHSS</sequence>
<feature type="region of interest" description="Disordered" evidence="2">
    <location>
        <begin position="251"/>
        <end position="305"/>
    </location>
</feature>
<evidence type="ECO:0000313" key="3">
    <source>
        <dbReference type="EMBL" id="EGG10509.1"/>
    </source>
</evidence>
<evidence type="ECO:0000313" key="4">
    <source>
        <dbReference type="Proteomes" id="UP000001072"/>
    </source>
</evidence>
<dbReference type="KEGG" id="mlr:MELLADRAFT_103127"/>
<feature type="coiled-coil region" evidence="1">
    <location>
        <begin position="206"/>
        <end position="243"/>
    </location>
</feature>
<dbReference type="RefSeq" id="XP_007405978.1">
    <property type="nucleotide sequence ID" value="XM_007405916.1"/>
</dbReference>
<evidence type="ECO:0000256" key="1">
    <source>
        <dbReference type="SAM" id="Coils"/>
    </source>
</evidence>
<keyword evidence="4" id="KW-1185">Reference proteome</keyword>
<name>F4RAM7_MELLP</name>
<dbReference type="HOGENOM" id="CLU_063271_0_0_1"/>
<dbReference type="GeneID" id="18921882"/>
<protein>
    <submittedName>
        <fullName evidence="3">Uncharacterized protein</fullName>
    </submittedName>
</protein>
<dbReference type="Proteomes" id="UP000001072">
    <property type="component" value="Unassembled WGS sequence"/>
</dbReference>
<reference evidence="4" key="1">
    <citation type="journal article" date="2011" name="Proc. Natl. Acad. Sci. U.S.A.">
        <title>Obligate biotrophy features unraveled by the genomic analysis of rust fungi.</title>
        <authorList>
            <person name="Duplessis S."/>
            <person name="Cuomo C.A."/>
            <person name="Lin Y.-C."/>
            <person name="Aerts A."/>
            <person name="Tisserant E."/>
            <person name="Veneault-Fourrey C."/>
            <person name="Joly D.L."/>
            <person name="Hacquard S."/>
            <person name="Amselem J."/>
            <person name="Cantarel B.L."/>
            <person name="Chiu R."/>
            <person name="Coutinho P.M."/>
            <person name="Feau N."/>
            <person name="Field M."/>
            <person name="Frey P."/>
            <person name="Gelhaye E."/>
            <person name="Goldberg J."/>
            <person name="Grabherr M.G."/>
            <person name="Kodira C.D."/>
            <person name="Kohler A."/>
            <person name="Kuees U."/>
            <person name="Lindquist E.A."/>
            <person name="Lucas S.M."/>
            <person name="Mago R."/>
            <person name="Mauceli E."/>
            <person name="Morin E."/>
            <person name="Murat C."/>
            <person name="Pangilinan J.L."/>
            <person name="Park R."/>
            <person name="Pearson M."/>
            <person name="Quesneville H."/>
            <person name="Rouhier N."/>
            <person name="Sakthikumar S."/>
            <person name="Salamov A.A."/>
            <person name="Schmutz J."/>
            <person name="Selles B."/>
            <person name="Shapiro H."/>
            <person name="Tanguay P."/>
            <person name="Tuskan G.A."/>
            <person name="Henrissat B."/>
            <person name="Van de Peer Y."/>
            <person name="Rouze P."/>
            <person name="Ellis J.G."/>
            <person name="Dodds P.N."/>
            <person name="Schein J.E."/>
            <person name="Zhong S."/>
            <person name="Hamelin R.C."/>
            <person name="Grigoriev I.V."/>
            <person name="Szabo L.J."/>
            <person name="Martin F."/>
        </authorList>
    </citation>
    <scope>NUCLEOTIDE SEQUENCE [LARGE SCALE GENOMIC DNA]</scope>
    <source>
        <strain evidence="4">98AG31 / pathotype 3-4-7</strain>
    </source>
</reference>
<dbReference type="EMBL" id="GL883094">
    <property type="protein sequence ID" value="EGG10509.1"/>
    <property type="molecule type" value="Genomic_DNA"/>
</dbReference>
<dbReference type="AlphaFoldDB" id="F4RAM7"/>